<proteinExistence type="inferred from homology"/>
<keyword evidence="2" id="KW-1133">Transmembrane helix</keyword>
<feature type="transmembrane region" description="Helical" evidence="2">
    <location>
        <begin position="436"/>
        <end position="461"/>
    </location>
</feature>
<evidence type="ECO:0000313" key="4">
    <source>
        <dbReference type="EMBL" id="KKY18584.1"/>
    </source>
</evidence>
<evidence type="ECO:0000256" key="2">
    <source>
        <dbReference type="SAM" id="Phobius"/>
    </source>
</evidence>
<dbReference type="Gene3D" id="3.40.50.1240">
    <property type="entry name" value="Phosphoglycerate mutase-like"/>
    <property type="match status" value="1"/>
</dbReference>
<accession>A0A0G2E7G5</accession>
<comment type="caution">
    <text evidence="4">The sequence shown here is derived from an EMBL/GenBank/DDBJ whole genome shotgun (WGS) entry which is preliminary data.</text>
</comment>
<dbReference type="InterPro" id="IPR000560">
    <property type="entry name" value="His_Pase_clade-2"/>
</dbReference>
<dbReference type="PANTHER" id="PTHR11567:SF142">
    <property type="entry name" value="PHOSPHOGLYCERATE MUTASE-LIKE PROTEIN"/>
    <property type="match status" value="1"/>
</dbReference>
<dbReference type="AlphaFoldDB" id="A0A0G2E7G5"/>
<keyword evidence="2" id="KW-0472">Membrane</keyword>
<keyword evidence="3" id="KW-0732">Signal</keyword>
<dbReference type="SUPFAM" id="SSF53254">
    <property type="entry name" value="Phosphoglycerate mutase-like"/>
    <property type="match status" value="1"/>
</dbReference>
<feature type="chain" id="PRO_5002543419" evidence="3">
    <location>
        <begin position="20"/>
        <end position="486"/>
    </location>
</feature>
<protein>
    <submittedName>
        <fullName evidence="4">Putative histidine acid phosphatase</fullName>
    </submittedName>
</protein>
<evidence type="ECO:0000313" key="5">
    <source>
        <dbReference type="Proteomes" id="UP000034182"/>
    </source>
</evidence>
<dbReference type="Pfam" id="PF00328">
    <property type="entry name" value="His_Phos_2"/>
    <property type="match status" value="1"/>
</dbReference>
<dbReference type="PANTHER" id="PTHR11567">
    <property type="entry name" value="ACID PHOSPHATASE-RELATED"/>
    <property type="match status" value="1"/>
</dbReference>
<reference evidence="4 5" key="1">
    <citation type="submission" date="2015-03" db="EMBL/GenBank/DDBJ databases">
        <authorList>
            <person name="Morales-Cruz A."/>
            <person name="Amrine K.C."/>
            <person name="Cantu D."/>
        </authorList>
    </citation>
    <scope>NUCLEOTIDE SEQUENCE [LARGE SCALE GENOMIC DNA]</scope>
    <source>
        <strain evidence="4">DS831</strain>
    </source>
</reference>
<dbReference type="CDD" id="cd07061">
    <property type="entry name" value="HP_HAP_like"/>
    <property type="match status" value="1"/>
</dbReference>
<dbReference type="EMBL" id="LAQI01000124">
    <property type="protein sequence ID" value="KKY18584.1"/>
    <property type="molecule type" value="Genomic_DNA"/>
</dbReference>
<dbReference type="GO" id="GO:0016791">
    <property type="term" value="F:phosphatase activity"/>
    <property type="evidence" value="ECO:0007669"/>
    <property type="project" value="TreeGrafter"/>
</dbReference>
<dbReference type="InterPro" id="IPR029033">
    <property type="entry name" value="His_PPase_superfam"/>
</dbReference>
<reference evidence="4 5" key="2">
    <citation type="submission" date="2015-05" db="EMBL/GenBank/DDBJ databases">
        <title>Distinctive expansion of gene families associated with plant cell wall degradation and secondary metabolism in the genomes of grapevine trunk pathogens.</title>
        <authorList>
            <person name="Lawrence D.P."/>
            <person name="Travadon R."/>
            <person name="Rolshausen P.E."/>
            <person name="Baumgartner K."/>
        </authorList>
    </citation>
    <scope>NUCLEOTIDE SEQUENCE [LARGE SCALE GENOMIC DNA]</scope>
    <source>
        <strain evidence="4">DS831</strain>
    </source>
</reference>
<name>A0A0G2E7G5_9PEZI</name>
<evidence type="ECO:0000256" key="3">
    <source>
        <dbReference type="SAM" id="SignalP"/>
    </source>
</evidence>
<comment type="similarity">
    <text evidence="1">Belongs to the histidine acid phosphatase family.</text>
</comment>
<keyword evidence="2" id="KW-0812">Transmembrane</keyword>
<dbReference type="InterPro" id="IPR050645">
    <property type="entry name" value="Histidine_acid_phosphatase"/>
</dbReference>
<feature type="signal peptide" evidence="3">
    <location>
        <begin position="1"/>
        <end position="19"/>
    </location>
</feature>
<gene>
    <name evidence="4" type="ORF">UCDDS831_g05864</name>
</gene>
<evidence type="ECO:0000256" key="1">
    <source>
        <dbReference type="ARBA" id="ARBA00005375"/>
    </source>
</evidence>
<organism evidence="4 5">
    <name type="scientific">Diplodia seriata</name>
    <dbReference type="NCBI Taxonomy" id="420778"/>
    <lineage>
        <taxon>Eukaryota</taxon>
        <taxon>Fungi</taxon>
        <taxon>Dikarya</taxon>
        <taxon>Ascomycota</taxon>
        <taxon>Pezizomycotina</taxon>
        <taxon>Dothideomycetes</taxon>
        <taxon>Dothideomycetes incertae sedis</taxon>
        <taxon>Botryosphaeriales</taxon>
        <taxon>Botryosphaeriaceae</taxon>
        <taxon>Diplodia</taxon>
    </lineage>
</organism>
<dbReference type="Proteomes" id="UP000034182">
    <property type="component" value="Unassembled WGS sequence"/>
</dbReference>
<sequence length="486" mass="50041">MLSAAATTLLLSAVPLSAAETILGAYMFHRHGDRTPKALKPANLTDLGYQQVYQSGQYYRNRYVAADADFKIAGLNTDIVKQSQLTVTAPSDTVLQNSATGFLQGLYPPVGSDVTTETLRNGSSVSAPLDGYQLIPVGTTSTGAGSEDAGWLQDTSDCGAAETSSNNYFLSAEYAAALDSTHDFYQALLPVVNATFDADYLSFKNAYVVYDLINVATIHNTSIPSSSLLTNATLLQLRTLADAHEWGLAYNASDAMRAVAGMQLAGEVLQHLNSSITSPSSSPKLGVQFGAYATFASFFGLAGLPAASPAFRGVTDYASSMVFELFTPANGSSGVGDVDEGDLYVRFLFHNGTASEASEPQAYPLFGGSETEVGWKDFVEGMRAFAIEDTEGWCTKCGNSTGTCAAYADGGDAGSSSGSGEGEGQSGGGGGNGISAAVGGVIGAMVTLAVVLGLEALVMVVGGFRLAKKNKATAAGAAPAAAEAKA</sequence>